<keyword evidence="3" id="KW-1185">Reference proteome</keyword>
<feature type="transmembrane region" description="Helical" evidence="1">
    <location>
        <begin position="7"/>
        <end position="29"/>
    </location>
</feature>
<dbReference type="EMBL" id="OAOQ01000005">
    <property type="protein sequence ID" value="SNX70208.1"/>
    <property type="molecule type" value="Genomic_DNA"/>
</dbReference>
<evidence type="ECO:0000256" key="1">
    <source>
        <dbReference type="SAM" id="Phobius"/>
    </source>
</evidence>
<dbReference type="OrthoDB" id="7510999at2"/>
<evidence type="ECO:0000313" key="3">
    <source>
        <dbReference type="Proteomes" id="UP000219467"/>
    </source>
</evidence>
<keyword evidence="1" id="KW-1133">Transmembrane helix</keyword>
<dbReference type="Proteomes" id="UP000219467">
    <property type="component" value="Unassembled WGS sequence"/>
</dbReference>
<reference evidence="3" key="1">
    <citation type="submission" date="2017-08" db="EMBL/GenBank/DDBJ databases">
        <authorList>
            <person name="Varghese N."/>
            <person name="Submissions S."/>
        </authorList>
    </citation>
    <scope>NUCLEOTIDE SEQUENCE [LARGE SCALE GENOMIC DNA]</scope>
    <source>
        <strain evidence="3">JA234</strain>
    </source>
</reference>
<dbReference type="RefSeq" id="WP_097030201.1">
    <property type="nucleotide sequence ID" value="NZ_OAOQ01000005.1"/>
</dbReference>
<keyword evidence="1" id="KW-0812">Transmembrane</keyword>
<organism evidence="2 3">
    <name type="scientific">Cereibacter ovatus</name>
    <dbReference type="NCBI Taxonomy" id="439529"/>
    <lineage>
        <taxon>Bacteria</taxon>
        <taxon>Pseudomonadati</taxon>
        <taxon>Pseudomonadota</taxon>
        <taxon>Alphaproteobacteria</taxon>
        <taxon>Rhodobacterales</taxon>
        <taxon>Paracoccaceae</taxon>
        <taxon>Cereibacter</taxon>
    </lineage>
</organism>
<proteinExistence type="predicted"/>
<evidence type="ECO:0000313" key="2">
    <source>
        <dbReference type="EMBL" id="SNX70208.1"/>
    </source>
</evidence>
<keyword evidence="1" id="KW-0472">Membrane</keyword>
<dbReference type="AlphaFoldDB" id="A0A285CT30"/>
<evidence type="ECO:0008006" key="4">
    <source>
        <dbReference type="Google" id="ProtNLM"/>
    </source>
</evidence>
<feature type="transmembrane region" description="Helical" evidence="1">
    <location>
        <begin position="35"/>
        <end position="54"/>
    </location>
</feature>
<sequence length="58" mass="6110">MTRLMLILFSIVSVSLMGTFIVVALVTGYDTLQPIIAAAAIGFVAALPVSFIIARKLA</sequence>
<gene>
    <name evidence="2" type="ORF">SAMN05878503_105117</name>
</gene>
<accession>A0A285CT30</accession>
<protein>
    <recommendedName>
        <fullName evidence="4">CTP synthetase</fullName>
    </recommendedName>
</protein>
<name>A0A285CT30_9RHOB</name>